<evidence type="ECO:0000313" key="2">
    <source>
        <dbReference type="Proteomes" id="UP000319852"/>
    </source>
</evidence>
<dbReference type="EMBL" id="CP036263">
    <property type="protein sequence ID" value="QDT00236.1"/>
    <property type="molecule type" value="Genomic_DNA"/>
</dbReference>
<dbReference type="RefSeq" id="WP_145061607.1">
    <property type="nucleotide sequence ID" value="NZ_CP036263.1"/>
</dbReference>
<accession>A0A517MZC0</accession>
<protein>
    <submittedName>
        <fullName evidence="1">Uncharacterized protein</fullName>
    </submittedName>
</protein>
<organism evidence="1 2">
    <name type="scientific">Adhaeretor mobilis</name>
    <dbReference type="NCBI Taxonomy" id="1930276"/>
    <lineage>
        <taxon>Bacteria</taxon>
        <taxon>Pseudomonadati</taxon>
        <taxon>Planctomycetota</taxon>
        <taxon>Planctomycetia</taxon>
        <taxon>Pirellulales</taxon>
        <taxon>Lacipirellulaceae</taxon>
        <taxon>Adhaeretor</taxon>
    </lineage>
</organism>
<name>A0A517MZC0_9BACT</name>
<keyword evidence="2" id="KW-1185">Reference proteome</keyword>
<proteinExistence type="predicted"/>
<gene>
    <name evidence="1" type="ORF">HG15A2_35720</name>
</gene>
<reference evidence="1 2" key="1">
    <citation type="submission" date="2019-02" db="EMBL/GenBank/DDBJ databases">
        <title>Deep-cultivation of Planctomycetes and their phenomic and genomic characterization uncovers novel biology.</title>
        <authorList>
            <person name="Wiegand S."/>
            <person name="Jogler M."/>
            <person name="Boedeker C."/>
            <person name="Pinto D."/>
            <person name="Vollmers J."/>
            <person name="Rivas-Marin E."/>
            <person name="Kohn T."/>
            <person name="Peeters S.H."/>
            <person name="Heuer A."/>
            <person name="Rast P."/>
            <person name="Oberbeckmann S."/>
            <person name="Bunk B."/>
            <person name="Jeske O."/>
            <person name="Meyerdierks A."/>
            <person name="Storesund J.E."/>
            <person name="Kallscheuer N."/>
            <person name="Luecker S."/>
            <person name="Lage O.M."/>
            <person name="Pohl T."/>
            <person name="Merkel B.J."/>
            <person name="Hornburger P."/>
            <person name="Mueller R.-W."/>
            <person name="Bruemmer F."/>
            <person name="Labrenz M."/>
            <person name="Spormann A.M."/>
            <person name="Op den Camp H."/>
            <person name="Overmann J."/>
            <person name="Amann R."/>
            <person name="Jetten M.S.M."/>
            <person name="Mascher T."/>
            <person name="Medema M.H."/>
            <person name="Devos D.P."/>
            <person name="Kaster A.-K."/>
            <person name="Ovreas L."/>
            <person name="Rohde M."/>
            <person name="Galperin M.Y."/>
            <person name="Jogler C."/>
        </authorList>
    </citation>
    <scope>NUCLEOTIDE SEQUENCE [LARGE SCALE GENOMIC DNA]</scope>
    <source>
        <strain evidence="1 2">HG15A2</strain>
    </source>
</reference>
<dbReference type="KEGG" id="amob:HG15A2_35720"/>
<dbReference type="Proteomes" id="UP000319852">
    <property type="component" value="Chromosome"/>
</dbReference>
<dbReference type="AlphaFoldDB" id="A0A517MZC0"/>
<sequence length="96" mass="10788">MSRTTLKHVILYSVVCLWATESTRIFASDLFATSDVYSSEAEMDLDQDEHETKCLHVSSPSSMKGFVSFLDDAEQYISTSQLLSISRWHLRGPPVG</sequence>
<evidence type="ECO:0000313" key="1">
    <source>
        <dbReference type="EMBL" id="QDT00236.1"/>
    </source>
</evidence>